<dbReference type="GO" id="GO:0005815">
    <property type="term" value="C:microtubule organizing center"/>
    <property type="evidence" value="ECO:0007669"/>
    <property type="project" value="UniProtKB-ARBA"/>
</dbReference>
<proteinExistence type="inferred from homology"/>
<protein>
    <recommendedName>
        <fullName evidence="10">Kinetochore protein NDC80</fullName>
    </recommendedName>
</protein>
<evidence type="ECO:0000313" key="13">
    <source>
        <dbReference type="EMBL" id="KAG7359960.1"/>
    </source>
</evidence>
<accession>A0A9K3LCK4</accession>
<keyword evidence="3 10" id="KW-0132">Cell division</keyword>
<name>A0A9K3LCK4_9STRA</name>
<evidence type="ECO:0000313" key="14">
    <source>
        <dbReference type="Proteomes" id="UP000693970"/>
    </source>
</evidence>
<evidence type="ECO:0000256" key="9">
    <source>
        <dbReference type="ARBA" id="ARBA00023328"/>
    </source>
</evidence>
<evidence type="ECO:0000256" key="10">
    <source>
        <dbReference type="RuleBase" id="RU368072"/>
    </source>
</evidence>
<evidence type="ECO:0000256" key="8">
    <source>
        <dbReference type="ARBA" id="ARBA00023306"/>
    </source>
</evidence>
<gene>
    <name evidence="13" type="ORF">IV203_035058</name>
</gene>
<evidence type="ECO:0000256" key="3">
    <source>
        <dbReference type="ARBA" id="ARBA00022618"/>
    </source>
</evidence>
<sequence>MQRSKSSSRRQTLGAVAVNTAGSVRDNAPLNTDKNRRQSVDPRTQHHAGGAAPTTTAGLPKARPPRGRSSMIPRVGRENVVPPTPPSVQPPSSASSNRRRSSIGGGGGGGDRRQSMLPPGAPSKPDPRPITDKAYQQDCIKKLLVFLQRSGYDHPISQKSLSRPSGKDFTNIITFMLRKVDPTFQDGTLKIEDEIAMNFKAMGYPFTVSKTALVAAGSPHTWPTLLAALTWLMMRIQCMEDFSTDEDPCAPGDYESLEELETKMDKYFFRFLSESYSAFLKGDEKLKHDLEIRLGERFEHDDAYIMQECDDMTDRNGAIVEKMAALNGGEKELEELIQKRDSYKVDLEQFHDLIQQMNQHVATLTQKRNDRAKELEETNVQLSKLTERVSILKDTITRQEMSVDDVRKMQSELKGVEVATERAISLRDQRRSSLWEIESELENTWTNVESLVSDYNTNNGELGLLPLVSSRALDMKVVIDKSGAQHTDPTRLLSVDLQGTVQPTLLSLREEYGELSTEFKQEYQQALDDLELSEEAFTEAMEKHRIVDGKIDKCEETMEAEREAQEAKLGVRTREVESLETKVASLRDPVALEEQMAQFERQCAELEAMRQQHEEENLARKRAICVEIDQACSAMEEYDQFCLQKIADVNKYRDEKRSTYGELQLPKTDGNA</sequence>
<keyword evidence="6" id="KW-0175">Coiled coil</keyword>
<keyword evidence="5 10" id="KW-0995">Kinetochore</keyword>
<feature type="compositionally biased region" description="Basic and acidic residues" evidence="11">
    <location>
        <begin position="33"/>
        <end position="44"/>
    </location>
</feature>
<comment type="function">
    <text evidence="10">Acts as a component of the essential kinetochore-associated NDC80 complex, which is required for chromosome segregation and spindle checkpoint activity.</text>
</comment>
<keyword evidence="8 10" id="KW-0131">Cell cycle</keyword>
<evidence type="ECO:0000256" key="2">
    <source>
        <dbReference type="ARBA" id="ARBA00022454"/>
    </source>
</evidence>
<dbReference type="GO" id="GO:0051315">
    <property type="term" value="P:attachment of mitotic spindle microtubules to kinetochore"/>
    <property type="evidence" value="ECO:0007669"/>
    <property type="project" value="UniProtKB-UniRule"/>
</dbReference>
<keyword evidence="2 10" id="KW-0158">Chromosome</keyword>
<comment type="subcellular location">
    <subcellularLocation>
        <location evidence="10">Chromosome</location>
        <location evidence="10">Centromere</location>
        <location evidence="10">Kinetochore</location>
    </subcellularLocation>
    <subcellularLocation>
        <location evidence="10">Nucleus</location>
    </subcellularLocation>
</comment>
<dbReference type="GO" id="GO:0005737">
    <property type="term" value="C:cytoplasm"/>
    <property type="evidence" value="ECO:0007669"/>
    <property type="project" value="UniProtKB-ARBA"/>
</dbReference>
<dbReference type="Proteomes" id="UP000693970">
    <property type="component" value="Unassembled WGS sequence"/>
</dbReference>
<keyword evidence="9 10" id="KW-0137">Centromere</keyword>
<evidence type="ECO:0000256" key="5">
    <source>
        <dbReference type="ARBA" id="ARBA00022838"/>
    </source>
</evidence>
<feature type="domain" description="Kinetochore protein Ndc80 CH" evidence="12">
    <location>
        <begin position="121"/>
        <end position="241"/>
    </location>
</feature>
<organism evidence="13 14">
    <name type="scientific">Nitzschia inconspicua</name>
    <dbReference type="NCBI Taxonomy" id="303405"/>
    <lineage>
        <taxon>Eukaryota</taxon>
        <taxon>Sar</taxon>
        <taxon>Stramenopiles</taxon>
        <taxon>Ochrophyta</taxon>
        <taxon>Bacillariophyta</taxon>
        <taxon>Bacillariophyceae</taxon>
        <taxon>Bacillariophycidae</taxon>
        <taxon>Bacillariales</taxon>
        <taxon>Bacillariaceae</taxon>
        <taxon>Nitzschia</taxon>
    </lineage>
</organism>
<keyword evidence="7 10" id="KW-0539">Nucleus</keyword>
<evidence type="ECO:0000256" key="6">
    <source>
        <dbReference type="ARBA" id="ARBA00023054"/>
    </source>
</evidence>
<dbReference type="GO" id="GO:0031262">
    <property type="term" value="C:Ndc80 complex"/>
    <property type="evidence" value="ECO:0007669"/>
    <property type="project" value="UniProtKB-UniRule"/>
</dbReference>
<dbReference type="GO" id="GO:0051301">
    <property type="term" value="P:cell division"/>
    <property type="evidence" value="ECO:0007669"/>
    <property type="project" value="UniProtKB-UniRule"/>
</dbReference>
<evidence type="ECO:0000256" key="7">
    <source>
        <dbReference type="ARBA" id="ARBA00023242"/>
    </source>
</evidence>
<dbReference type="OrthoDB" id="7459479at2759"/>
<reference evidence="13" key="2">
    <citation type="submission" date="2021-04" db="EMBL/GenBank/DDBJ databases">
        <authorList>
            <person name="Podell S."/>
        </authorList>
    </citation>
    <scope>NUCLEOTIDE SEQUENCE</scope>
    <source>
        <strain evidence="13">Hildebrandi</strain>
    </source>
</reference>
<comment type="subunit">
    <text evidence="10">Component of the NDC80 complex.</text>
</comment>
<evidence type="ECO:0000256" key="11">
    <source>
        <dbReference type="SAM" id="MobiDB-lite"/>
    </source>
</evidence>
<dbReference type="GO" id="GO:0000226">
    <property type="term" value="P:microtubule cytoskeleton organization"/>
    <property type="evidence" value="ECO:0007669"/>
    <property type="project" value="UniProtKB-ARBA"/>
</dbReference>
<dbReference type="GO" id="GO:0005634">
    <property type="term" value="C:nucleus"/>
    <property type="evidence" value="ECO:0007669"/>
    <property type="project" value="UniProtKB-SubCell"/>
</dbReference>
<evidence type="ECO:0000256" key="4">
    <source>
        <dbReference type="ARBA" id="ARBA00022776"/>
    </source>
</evidence>
<keyword evidence="14" id="KW-1185">Reference proteome</keyword>
<comment type="similarity">
    <text evidence="1 10">Belongs to the NDC80/HEC1 family.</text>
</comment>
<dbReference type="Pfam" id="PF03801">
    <property type="entry name" value="Ndc80_HEC"/>
    <property type="match status" value="1"/>
</dbReference>
<dbReference type="FunFam" id="1.10.418.30:FF:000002">
    <property type="entry name" value="NDC80, kinetochore complex component"/>
    <property type="match status" value="1"/>
</dbReference>
<comment type="caution">
    <text evidence="13">The sequence shown here is derived from an EMBL/GenBank/DDBJ whole genome shotgun (WGS) entry which is preliminary data.</text>
</comment>
<feature type="compositionally biased region" description="Polar residues" evidence="11">
    <location>
        <begin position="1"/>
        <end position="11"/>
    </location>
</feature>
<evidence type="ECO:0000256" key="1">
    <source>
        <dbReference type="ARBA" id="ARBA00007050"/>
    </source>
</evidence>
<feature type="region of interest" description="Disordered" evidence="11">
    <location>
        <begin position="1"/>
        <end position="132"/>
    </location>
</feature>
<dbReference type="InterPro" id="IPR055260">
    <property type="entry name" value="Ndc80_CH"/>
</dbReference>
<reference evidence="13" key="1">
    <citation type="journal article" date="2021" name="Sci. Rep.">
        <title>Diploid genomic architecture of Nitzschia inconspicua, an elite biomass production diatom.</title>
        <authorList>
            <person name="Oliver A."/>
            <person name="Podell S."/>
            <person name="Pinowska A."/>
            <person name="Traller J.C."/>
            <person name="Smith S.R."/>
            <person name="McClure R."/>
            <person name="Beliaev A."/>
            <person name="Bohutskyi P."/>
            <person name="Hill E.A."/>
            <person name="Rabines A."/>
            <person name="Zheng H."/>
            <person name="Allen L.Z."/>
            <person name="Kuo A."/>
            <person name="Grigoriev I.V."/>
            <person name="Allen A.E."/>
            <person name="Hazlebeck D."/>
            <person name="Allen E.E."/>
        </authorList>
    </citation>
    <scope>NUCLEOTIDE SEQUENCE</scope>
    <source>
        <strain evidence="13">Hildebrandi</strain>
    </source>
</reference>
<evidence type="ECO:0000259" key="12">
    <source>
        <dbReference type="Pfam" id="PF03801"/>
    </source>
</evidence>
<dbReference type="EMBL" id="JAGRRH010000013">
    <property type="protein sequence ID" value="KAG7359960.1"/>
    <property type="molecule type" value="Genomic_DNA"/>
</dbReference>
<dbReference type="InterPro" id="IPR005550">
    <property type="entry name" value="Kinetochore_Ndc80"/>
</dbReference>
<dbReference type="PANTHER" id="PTHR10643">
    <property type="entry name" value="KINETOCHORE PROTEIN NDC80"/>
    <property type="match status" value="1"/>
</dbReference>
<keyword evidence="4 10" id="KW-0498">Mitosis</keyword>
<dbReference type="PANTHER" id="PTHR10643:SF2">
    <property type="entry name" value="KINETOCHORE PROTEIN NDC80 HOMOLOG"/>
    <property type="match status" value="1"/>
</dbReference>
<dbReference type="AlphaFoldDB" id="A0A9K3LCK4"/>
<feature type="compositionally biased region" description="Low complexity" evidence="11">
    <location>
        <begin position="48"/>
        <end position="58"/>
    </location>
</feature>